<gene>
    <name evidence="1" type="ORF">UFOPK2046_00499</name>
</gene>
<sequence>MTPASSGIKFFRIDFKRERSSSGKRFEIPDIPPPGT</sequence>
<proteinExistence type="predicted"/>
<accession>A0A6J6J8V0</accession>
<organism evidence="1">
    <name type="scientific">freshwater metagenome</name>
    <dbReference type="NCBI Taxonomy" id="449393"/>
    <lineage>
        <taxon>unclassified sequences</taxon>
        <taxon>metagenomes</taxon>
        <taxon>ecological metagenomes</taxon>
    </lineage>
</organism>
<evidence type="ECO:0000313" key="1">
    <source>
        <dbReference type="EMBL" id="CAB4633296.1"/>
    </source>
</evidence>
<name>A0A6J6J8V0_9ZZZZ</name>
<dbReference type="AlphaFoldDB" id="A0A6J6J8V0"/>
<reference evidence="1" key="1">
    <citation type="submission" date="2020-05" db="EMBL/GenBank/DDBJ databases">
        <authorList>
            <person name="Chiriac C."/>
            <person name="Salcher M."/>
            <person name="Ghai R."/>
            <person name="Kavagutti S V."/>
        </authorList>
    </citation>
    <scope>NUCLEOTIDE SEQUENCE</scope>
</reference>
<dbReference type="EMBL" id="CAEZVP010000073">
    <property type="protein sequence ID" value="CAB4633296.1"/>
    <property type="molecule type" value="Genomic_DNA"/>
</dbReference>
<protein>
    <submittedName>
        <fullName evidence="1">Unannotated protein</fullName>
    </submittedName>
</protein>